<dbReference type="InterPro" id="IPR008271">
    <property type="entry name" value="Ser/Thr_kinase_AS"/>
</dbReference>
<feature type="region of interest" description="Disordered" evidence="7">
    <location>
        <begin position="687"/>
        <end position="709"/>
    </location>
</feature>
<feature type="binding site" evidence="6">
    <location>
        <position position="120"/>
    </location>
    <ligand>
        <name>ATP</name>
        <dbReference type="ChEBI" id="CHEBI:30616"/>
    </ligand>
</feature>
<evidence type="ECO:0000259" key="9">
    <source>
        <dbReference type="PROSITE" id="PS50011"/>
    </source>
</evidence>
<evidence type="ECO:0000256" key="7">
    <source>
        <dbReference type="SAM" id="MobiDB-lite"/>
    </source>
</evidence>
<feature type="region of interest" description="Disordered" evidence="7">
    <location>
        <begin position="343"/>
        <end position="371"/>
    </location>
</feature>
<dbReference type="AlphaFoldDB" id="A0A444YY07"/>
<organism evidence="10 11">
    <name type="scientific">Arachis hypogaea</name>
    <name type="common">Peanut</name>
    <dbReference type="NCBI Taxonomy" id="3818"/>
    <lineage>
        <taxon>Eukaryota</taxon>
        <taxon>Viridiplantae</taxon>
        <taxon>Streptophyta</taxon>
        <taxon>Embryophyta</taxon>
        <taxon>Tracheophyta</taxon>
        <taxon>Spermatophyta</taxon>
        <taxon>Magnoliopsida</taxon>
        <taxon>eudicotyledons</taxon>
        <taxon>Gunneridae</taxon>
        <taxon>Pentapetalae</taxon>
        <taxon>rosids</taxon>
        <taxon>fabids</taxon>
        <taxon>Fabales</taxon>
        <taxon>Fabaceae</taxon>
        <taxon>Papilionoideae</taxon>
        <taxon>50 kb inversion clade</taxon>
        <taxon>dalbergioids sensu lato</taxon>
        <taxon>Dalbergieae</taxon>
        <taxon>Pterocarpus clade</taxon>
        <taxon>Arachis</taxon>
    </lineage>
</organism>
<feature type="region of interest" description="Disordered" evidence="7">
    <location>
        <begin position="411"/>
        <end position="441"/>
    </location>
</feature>
<evidence type="ECO:0000313" key="11">
    <source>
        <dbReference type="Proteomes" id="UP000289738"/>
    </source>
</evidence>
<evidence type="ECO:0000256" key="5">
    <source>
        <dbReference type="ARBA" id="ARBA00022840"/>
    </source>
</evidence>
<evidence type="ECO:0000256" key="8">
    <source>
        <dbReference type="SAM" id="Phobius"/>
    </source>
</evidence>
<dbReference type="PROSITE" id="PS50011">
    <property type="entry name" value="PROTEIN_KINASE_DOM"/>
    <property type="match status" value="1"/>
</dbReference>
<evidence type="ECO:0000256" key="6">
    <source>
        <dbReference type="PROSITE-ProRule" id="PRU10141"/>
    </source>
</evidence>
<dbReference type="InterPro" id="IPR000719">
    <property type="entry name" value="Prot_kinase_dom"/>
</dbReference>
<keyword evidence="11" id="KW-1185">Reference proteome</keyword>
<dbReference type="STRING" id="3818.A0A444YY07"/>
<dbReference type="GO" id="GO:0005524">
    <property type="term" value="F:ATP binding"/>
    <property type="evidence" value="ECO:0007669"/>
    <property type="project" value="UniProtKB-UniRule"/>
</dbReference>
<dbReference type="Gramene" id="arahy.Tifrunner.gnm2.ann2.Ah15g525400.1">
    <property type="protein sequence ID" value="arahy.Tifrunner.gnm2.ann2.Ah15g525400.1-CDS-1"/>
    <property type="gene ID" value="arahy.Tifrunner.gnm2.ann2.Ah15g525400"/>
</dbReference>
<evidence type="ECO:0000256" key="4">
    <source>
        <dbReference type="ARBA" id="ARBA00022777"/>
    </source>
</evidence>
<dbReference type="InterPro" id="IPR044576">
    <property type="entry name" value="At4g25390-like"/>
</dbReference>
<keyword evidence="8" id="KW-0472">Membrane</keyword>
<dbReference type="PANTHER" id="PTHR46821:SF7">
    <property type="entry name" value="PROTEIN KINASE SUPERFAMILY PROTEIN"/>
    <property type="match status" value="1"/>
</dbReference>
<keyword evidence="3 6" id="KW-0547">Nucleotide-binding</keyword>
<dbReference type="PROSITE" id="PS00108">
    <property type="entry name" value="PROTEIN_KINASE_ST"/>
    <property type="match status" value="1"/>
</dbReference>
<evidence type="ECO:0000256" key="1">
    <source>
        <dbReference type="ARBA" id="ARBA00022527"/>
    </source>
</evidence>
<dbReference type="PROSITE" id="PS00107">
    <property type="entry name" value="PROTEIN_KINASE_ATP"/>
    <property type="match status" value="1"/>
</dbReference>
<accession>A0A444YY07</accession>
<evidence type="ECO:0000256" key="3">
    <source>
        <dbReference type="ARBA" id="ARBA00022741"/>
    </source>
</evidence>
<dbReference type="EMBL" id="SDMP01000015">
    <property type="protein sequence ID" value="RYR06808.1"/>
    <property type="molecule type" value="Genomic_DNA"/>
</dbReference>
<protein>
    <recommendedName>
        <fullName evidence="9">Protein kinase domain-containing protein</fullName>
    </recommendedName>
</protein>
<proteinExistence type="predicted"/>
<evidence type="ECO:0000313" key="10">
    <source>
        <dbReference type="EMBL" id="RYR06808.1"/>
    </source>
</evidence>
<name>A0A444YY07_ARAHY</name>
<dbReference type="GO" id="GO:0004674">
    <property type="term" value="F:protein serine/threonine kinase activity"/>
    <property type="evidence" value="ECO:0007669"/>
    <property type="project" value="UniProtKB-KW"/>
</dbReference>
<dbReference type="Gene3D" id="1.10.510.10">
    <property type="entry name" value="Transferase(Phosphotransferase) domain 1"/>
    <property type="match status" value="2"/>
</dbReference>
<dbReference type="SMART" id="SM00220">
    <property type="entry name" value="S_TKc"/>
    <property type="match status" value="1"/>
</dbReference>
<dbReference type="PANTHER" id="PTHR46821">
    <property type="entry name" value="OS07G0586332 PROTEIN"/>
    <property type="match status" value="1"/>
</dbReference>
<comment type="caution">
    <text evidence="10">The sequence shown here is derived from an EMBL/GenBank/DDBJ whole genome shotgun (WGS) entry which is preliminary data.</text>
</comment>
<dbReference type="SUPFAM" id="SSF56112">
    <property type="entry name" value="Protein kinase-like (PK-like)"/>
    <property type="match status" value="1"/>
</dbReference>
<keyword evidence="2" id="KW-0808">Transferase</keyword>
<reference evidence="10 11" key="1">
    <citation type="submission" date="2019-01" db="EMBL/GenBank/DDBJ databases">
        <title>Sequencing of cultivated peanut Arachis hypogaea provides insights into genome evolution and oil improvement.</title>
        <authorList>
            <person name="Chen X."/>
        </authorList>
    </citation>
    <scope>NUCLEOTIDE SEQUENCE [LARGE SCALE GENOMIC DNA]</scope>
    <source>
        <strain evidence="11">cv. Fuhuasheng</strain>
        <tissue evidence="10">Leaves</tissue>
    </source>
</reference>
<dbReference type="Pfam" id="PF07714">
    <property type="entry name" value="PK_Tyr_Ser-Thr"/>
    <property type="match status" value="1"/>
</dbReference>
<evidence type="ECO:0000256" key="2">
    <source>
        <dbReference type="ARBA" id="ARBA00022679"/>
    </source>
</evidence>
<sequence>MPSRQLLPPPPSPVDFQKLTPKLPHRRHHHHRSILLPLITATAASLLLLVLFLLFLRRRKRTSPSTTSTAGDDSKPPHRLSYTLLRRATNSFSSPLGHGGFGTVFSGTLPPPARTPVAVKLMDPTTTSQQGEREFHNELFFASVLRQSPHVVAAVGFSSDPKRRRFLLVYDLMVNGNLQDALLHRKCPELMQWNKRFSVALDIAKGVLFLHSCDPPVIHSDIKPSNILLDAEFNARIGDFGLARLKSDPNLDVLDGGGDFEKKKEGFLDCDGGGVVVAVDDCETESVNTGCYFEEGSLGVDQSPECFVKVPNLETSPETNGAGVSASPEMAVTLAGAASLSPGFDKASSAQSEKGVKKNGKGMRSNSVRDWWWKQDNEEVAASGSGSNPVGEGKTVKDYVMEWIGRDVDKERPKGEWVGGEGGQSGKQEKKKMKKKSRKHQLEWWESMEEEKFDDVLKKEKRRPAREWWKEEYGEELEKKKKKKKKRKGLNSDDDDGNGSEWWVSDDVLYGDRNLKKAKSKSRNNRGGTDWWLEGLSGDLWRTRRNSFDSASGEIPKSGGVSSTPSMRGTVCYVAPEYGYSGDVSEKCDVYSFGVLLLVIISGRRPLQVNGSPLSEFHRANLLSWARHCARNGKLVELVDQSIQSLDKDQALLCIKVALLCVLKSPARRPSMKEVVGMLSGELEPPQLPIEYSPSTPSRFPFKTRKKGR</sequence>
<feature type="compositionally biased region" description="Basic residues" evidence="7">
    <location>
        <begin position="429"/>
        <end position="439"/>
    </location>
</feature>
<gene>
    <name evidence="10" type="ORF">Ahy_B05g074129</name>
</gene>
<feature type="domain" description="Protein kinase" evidence="9">
    <location>
        <begin position="90"/>
        <end position="688"/>
    </location>
</feature>
<dbReference type="Proteomes" id="UP000289738">
    <property type="component" value="Chromosome B05"/>
</dbReference>
<keyword evidence="5 6" id="KW-0067">ATP-binding</keyword>
<keyword evidence="8" id="KW-1133">Transmembrane helix</keyword>
<keyword evidence="1" id="KW-0723">Serine/threonine-protein kinase</keyword>
<keyword evidence="8" id="KW-0812">Transmembrane</keyword>
<dbReference type="OrthoDB" id="626167at2759"/>
<feature type="transmembrane region" description="Helical" evidence="8">
    <location>
        <begin position="34"/>
        <end position="56"/>
    </location>
</feature>
<dbReference type="InterPro" id="IPR011009">
    <property type="entry name" value="Kinase-like_dom_sf"/>
</dbReference>
<dbReference type="InterPro" id="IPR001245">
    <property type="entry name" value="Ser-Thr/Tyr_kinase_cat_dom"/>
</dbReference>
<keyword evidence="4" id="KW-0418">Kinase</keyword>
<dbReference type="InterPro" id="IPR017441">
    <property type="entry name" value="Protein_kinase_ATP_BS"/>
</dbReference>